<dbReference type="InterPro" id="IPR036388">
    <property type="entry name" value="WH-like_DNA-bd_sf"/>
</dbReference>
<dbReference type="Gene3D" id="3.40.190.10">
    <property type="entry name" value="Periplasmic binding protein-like II"/>
    <property type="match status" value="2"/>
</dbReference>
<dbReference type="CDD" id="cd08417">
    <property type="entry name" value="PBP2_Nitroaromatics_like"/>
    <property type="match status" value="1"/>
</dbReference>
<accession>A0ABS3KLW3</accession>
<dbReference type="Pfam" id="PF00126">
    <property type="entry name" value="HTH_1"/>
    <property type="match status" value="1"/>
</dbReference>
<keyword evidence="2" id="KW-0805">Transcription regulation</keyword>
<protein>
    <submittedName>
        <fullName evidence="6">LysR family transcriptional regulator</fullName>
    </submittedName>
</protein>
<dbReference type="InterPro" id="IPR050389">
    <property type="entry name" value="LysR-type_TF"/>
</dbReference>
<organism evidence="6 7">
    <name type="scientific">Roseomonas haemaphysalidis</name>
    <dbReference type="NCBI Taxonomy" id="2768162"/>
    <lineage>
        <taxon>Bacteria</taxon>
        <taxon>Pseudomonadati</taxon>
        <taxon>Pseudomonadota</taxon>
        <taxon>Alphaproteobacteria</taxon>
        <taxon>Acetobacterales</taxon>
        <taxon>Roseomonadaceae</taxon>
        <taxon>Roseomonas</taxon>
    </lineage>
</organism>
<proteinExistence type="inferred from homology"/>
<dbReference type="InterPro" id="IPR037402">
    <property type="entry name" value="YidZ_PBP2"/>
</dbReference>
<evidence type="ECO:0000256" key="3">
    <source>
        <dbReference type="ARBA" id="ARBA00023125"/>
    </source>
</evidence>
<evidence type="ECO:0000256" key="4">
    <source>
        <dbReference type="ARBA" id="ARBA00023163"/>
    </source>
</evidence>
<evidence type="ECO:0000256" key="1">
    <source>
        <dbReference type="ARBA" id="ARBA00009437"/>
    </source>
</evidence>
<dbReference type="Proteomes" id="UP001518989">
    <property type="component" value="Unassembled WGS sequence"/>
</dbReference>
<evidence type="ECO:0000313" key="6">
    <source>
        <dbReference type="EMBL" id="MBO1078459.1"/>
    </source>
</evidence>
<dbReference type="Pfam" id="PF03466">
    <property type="entry name" value="LysR_substrate"/>
    <property type="match status" value="1"/>
</dbReference>
<keyword evidence="4" id="KW-0804">Transcription</keyword>
<sequence length="322" mass="35055">MHGMNDPRTIRHLLRLDLNLLKALDALFQARQITEAGRIIGLSQPAMSHALSRLRVAFGDPLFVRAAGGLVPTARCVALSAAVQHALSILQQAITAVEPFDATSSRRHFRIGMNDLVSTTILPQLVRRLRTAAPYVSLEAIHLPRATAPGHIGLPGLLDDGKIDLALGHIGIMPPRLRVQRFGEEAQVCILAQGHTAFRRGFDLQTFAALGHVKVSSFADRKGWIDDELELRGLRRHVAVVVPHFTAAALIVASTDLIATVPHGTAMTALVAGKLDILECPLPCRAHPIEVCWQQTRDDDPGLAWLRQMIGVTISDHLVQAE</sequence>
<name>A0ABS3KLW3_9PROT</name>
<comment type="caution">
    <text evidence="6">The sequence shown here is derived from an EMBL/GenBank/DDBJ whole genome shotgun (WGS) entry which is preliminary data.</text>
</comment>
<dbReference type="PANTHER" id="PTHR30118">
    <property type="entry name" value="HTH-TYPE TRANSCRIPTIONAL REGULATOR LEUO-RELATED"/>
    <property type="match status" value="1"/>
</dbReference>
<evidence type="ECO:0000313" key="7">
    <source>
        <dbReference type="Proteomes" id="UP001518989"/>
    </source>
</evidence>
<dbReference type="SUPFAM" id="SSF46785">
    <property type="entry name" value="Winged helix' DNA-binding domain"/>
    <property type="match status" value="1"/>
</dbReference>
<keyword evidence="7" id="KW-1185">Reference proteome</keyword>
<gene>
    <name evidence="6" type="ORF">IAI61_05410</name>
</gene>
<dbReference type="RefSeq" id="WP_207415882.1">
    <property type="nucleotide sequence ID" value="NZ_CP061178.1"/>
</dbReference>
<comment type="similarity">
    <text evidence="1">Belongs to the LysR transcriptional regulatory family.</text>
</comment>
<evidence type="ECO:0000259" key="5">
    <source>
        <dbReference type="PROSITE" id="PS50931"/>
    </source>
</evidence>
<evidence type="ECO:0000256" key="2">
    <source>
        <dbReference type="ARBA" id="ARBA00023015"/>
    </source>
</evidence>
<dbReference type="Gene3D" id="1.10.10.10">
    <property type="entry name" value="Winged helix-like DNA-binding domain superfamily/Winged helix DNA-binding domain"/>
    <property type="match status" value="1"/>
</dbReference>
<dbReference type="InterPro" id="IPR000847">
    <property type="entry name" value="LysR_HTH_N"/>
</dbReference>
<dbReference type="PANTHER" id="PTHR30118:SF15">
    <property type="entry name" value="TRANSCRIPTIONAL REGULATORY PROTEIN"/>
    <property type="match status" value="1"/>
</dbReference>
<keyword evidence="3" id="KW-0238">DNA-binding</keyword>
<dbReference type="InterPro" id="IPR036390">
    <property type="entry name" value="WH_DNA-bd_sf"/>
</dbReference>
<dbReference type="PROSITE" id="PS50931">
    <property type="entry name" value="HTH_LYSR"/>
    <property type="match status" value="1"/>
</dbReference>
<dbReference type="SUPFAM" id="SSF53850">
    <property type="entry name" value="Periplasmic binding protein-like II"/>
    <property type="match status" value="1"/>
</dbReference>
<dbReference type="EMBL" id="JACTNG010000002">
    <property type="protein sequence ID" value="MBO1078459.1"/>
    <property type="molecule type" value="Genomic_DNA"/>
</dbReference>
<reference evidence="6 7" key="1">
    <citation type="submission" date="2020-09" db="EMBL/GenBank/DDBJ databases">
        <title>Roseomonas.</title>
        <authorList>
            <person name="Zhu W."/>
        </authorList>
    </citation>
    <scope>NUCLEOTIDE SEQUENCE [LARGE SCALE GENOMIC DNA]</scope>
    <source>
        <strain evidence="6 7">573</strain>
    </source>
</reference>
<dbReference type="InterPro" id="IPR005119">
    <property type="entry name" value="LysR_subst-bd"/>
</dbReference>
<dbReference type="PRINTS" id="PR00039">
    <property type="entry name" value="HTHLYSR"/>
</dbReference>
<feature type="domain" description="HTH lysR-type" evidence="5">
    <location>
        <begin position="16"/>
        <end position="73"/>
    </location>
</feature>